<dbReference type="HOGENOM" id="CLU_133181_0_0_11"/>
<keyword evidence="1" id="KW-0472">Membrane</keyword>
<accession>U3PC23</accession>
<dbReference type="STRING" id="1389489.O159_09280"/>
<dbReference type="KEGG" id="lxy:O159_09280"/>
<sequence length="130" mass="12992">MIAPARRRAARSRAGLLAVAAGLVLHFAADSAAGSFAADALYAVLLFALVALVVPRWPALRIAAVVFAACAAIELAQLTGVPAWLSTAIPGAALVFGTTFQFTDLIAYAFGAALAAAVDGGIGKRAAGSP</sequence>
<dbReference type="Proteomes" id="UP000016743">
    <property type="component" value="Chromosome"/>
</dbReference>
<proteinExistence type="predicted"/>
<organism evidence="2 3">
    <name type="scientific">Leifsonia xyli subsp. cynodontis DSM 46306</name>
    <dbReference type="NCBI Taxonomy" id="1389489"/>
    <lineage>
        <taxon>Bacteria</taxon>
        <taxon>Bacillati</taxon>
        <taxon>Actinomycetota</taxon>
        <taxon>Actinomycetes</taxon>
        <taxon>Micrococcales</taxon>
        <taxon>Microbacteriaceae</taxon>
        <taxon>Leifsonia</taxon>
    </lineage>
</organism>
<evidence type="ECO:0000313" key="3">
    <source>
        <dbReference type="Proteomes" id="UP000016743"/>
    </source>
</evidence>
<evidence type="ECO:0000313" key="2">
    <source>
        <dbReference type="EMBL" id="AGW41063.1"/>
    </source>
</evidence>
<dbReference type="InterPro" id="IPR021257">
    <property type="entry name" value="DUF2809"/>
</dbReference>
<dbReference type="eggNOG" id="ENOG50336H1">
    <property type="taxonomic scope" value="Bacteria"/>
</dbReference>
<name>U3PC23_LEIXC</name>
<dbReference type="PATRIC" id="fig|1389489.3.peg.896"/>
<dbReference type="Pfam" id="PF10990">
    <property type="entry name" value="DUF2809"/>
    <property type="match status" value="1"/>
</dbReference>
<protein>
    <recommendedName>
        <fullName evidence="4">DUF2809 domain-containing protein</fullName>
    </recommendedName>
</protein>
<keyword evidence="1" id="KW-1133">Transmembrane helix</keyword>
<feature type="transmembrane region" description="Helical" evidence="1">
    <location>
        <begin position="64"/>
        <end position="85"/>
    </location>
</feature>
<keyword evidence="3" id="KW-1185">Reference proteome</keyword>
<dbReference type="AlphaFoldDB" id="U3PC23"/>
<dbReference type="OrthoDB" id="3874273at2"/>
<feature type="transmembrane region" description="Helical" evidence="1">
    <location>
        <begin position="105"/>
        <end position="122"/>
    </location>
</feature>
<dbReference type="EMBL" id="CP006734">
    <property type="protein sequence ID" value="AGW41063.1"/>
    <property type="molecule type" value="Genomic_DNA"/>
</dbReference>
<feature type="transmembrane region" description="Helical" evidence="1">
    <location>
        <begin position="40"/>
        <end position="57"/>
    </location>
</feature>
<dbReference type="RefSeq" id="WP_021754505.1">
    <property type="nucleotide sequence ID" value="NC_022438.1"/>
</dbReference>
<gene>
    <name evidence="2" type="ORF">O159_09280</name>
</gene>
<keyword evidence="1" id="KW-0812">Transmembrane</keyword>
<reference evidence="2 3" key="1">
    <citation type="journal article" date="2013" name="Genome Announc.">
        <title>Complete Genome Sequence of Leifsonia xyli subsp. cynodontis Strain DSM46306, a Gram-Positive Bacterial Pathogen of Grasses.</title>
        <authorList>
            <person name="Monteiro-Vitorello C.B."/>
            <person name="Zerillo M.M."/>
            <person name="Van Sluys M.A."/>
            <person name="Camargo L.E."/>
            <person name="Kitajima J.P."/>
        </authorList>
    </citation>
    <scope>NUCLEOTIDE SEQUENCE [LARGE SCALE GENOMIC DNA]</scope>
    <source>
        <strain evidence="2 3">DSM 46306</strain>
    </source>
</reference>
<evidence type="ECO:0008006" key="4">
    <source>
        <dbReference type="Google" id="ProtNLM"/>
    </source>
</evidence>
<evidence type="ECO:0000256" key="1">
    <source>
        <dbReference type="SAM" id="Phobius"/>
    </source>
</evidence>